<sequence length="71" mass="8124">MVIGYSSFKLTFHDSNGSELMKQNLDAFNLIITNFSDLIGFAESPFKVFNYQLMETALKEDGIIYCQDKCQ</sequence>
<evidence type="ECO:0000259" key="4">
    <source>
        <dbReference type="PROSITE" id="PS51006"/>
    </source>
</evidence>
<proteinExistence type="inferred from homology"/>
<evidence type="ECO:0000256" key="2">
    <source>
        <dbReference type="ARBA" id="ARBA00022679"/>
    </source>
</evidence>
<evidence type="ECO:0000256" key="3">
    <source>
        <dbReference type="PROSITE-ProRule" id="PRU00354"/>
    </source>
</evidence>
<dbReference type="Gene3D" id="3.40.50.150">
    <property type="entry name" value="Vaccinia Virus protein VP39"/>
    <property type="match status" value="1"/>
</dbReference>
<dbReference type="Pfam" id="PF01564">
    <property type="entry name" value="Spermine_synth"/>
    <property type="match status" value="1"/>
</dbReference>
<dbReference type="GO" id="GO:0006596">
    <property type="term" value="P:polyamine biosynthetic process"/>
    <property type="evidence" value="ECO:0007669"/>
    <property type="project" value="UniProtKB-UniRule"/>
</dbReference>
<evidence type="ECO:0000256" key="1">
    <source>
        <dbReference type="ARBA" id="ARBA00007867"/>
    </source>
</evidence>
<comment type="similarity">
    <text evidence="1">Belongs to the spermidine/spermine synthase family.</text>
</comment>
<keyword evidence="2 3" id="KW-0808">Transferase</keyword>
<reference evidence="5 6" key="1">
    <citation type="journal article" date="2023" name="bioRxiv">
        <title>Conserved and derived expression patterns and positive selection on dental genes reveal complex evolutionary context of ever-growing rodent molars.</title>
        <authorList>
            <person name="Calamari Z.T."/>
            <person name="Song A."/>
            <person name="Cohen E."/>
            <person name="Akter M."/>
            <person name="Roy R.D."/>
            <person name="Hallikas O."/>
            <person name="Christensen M.M."/>
            <person name="Li P."/>
            <person name="Marangoni P."/>
            <person name="Jernvall J."/>
            <person name="Klein O.D."/>
        </authorList>
    </citation>
    <scope>NUCLEOTIDE SEQUENCE [LARGE SCALE GENOMIC DNA]</scope>
    <source>
        <strain evidence="5">V071</strain>
    </source>
</reference>
<dbReference type="InterPro" id="IPR030374">
    <property type="entry name" value="PABS"/>
</dbReference>
<feature type="domain" description="PABS" evidence="4">
    <location>
        <begin position="1"/>
        <end position="71"/>
    </location>
</feature>
<dbReference type="PROSITE" id="PS51006">
    <property type="entry name" value="PABS_2"/>
    <property type="match status" value="1"/>
</dbReference>
<evidence type="ECO:0000313" key="6">
    <source>
        <dbReference type="Proteomes" id="UP001488838"/>
    </source>
</evidence>
<comment type="caution">
    <text evidence="5">The sequence shown here is derived from an EMBL/GenBank/DDBJ whole genome shotgun (WGS) entry which is preliminary data.</text>
</comment>
<keyword evidence="3" id="KW-0620">Polyamine biosynthesis</keyword>
<dbReference type="EMBL" id="JBBHLL010000275">
    <property type="protein sequence ID" value="KAK7807365.1"/>
    <property type="molecule type" value="Genomic_DNA"/>
</dbReference>
<dbReference type="SUPFAM" id="SSF53335">
    <property type="entry name" value="S-adenosyl-L-methionine-dependent methyltransferases"/>
    <property type="match status" value="1"/>
</dbReference>
<dbReference type="GO" id="GO:0016740">
    <property type="term" value="F:transferase activity"/>
    <property type="evidence" value="ECO:0007669"/>
    <property type="project" value="UniProtKB-UniRule"/>
</dbReference>
<protein>
    <recommendedName>
        <fullName evidence="4">PABS domain-containing protein</fullName>
    </recommendedName>
</protein>
<dbReference type="Proteomes" id="UP001488838">
    <property type="component" value="Unassembled WGS sequence"/>
</dbReference>
<accession>A0AAW0HYM8</accession>
<evidence type="ECO:0000313" key="5">
    <source>
        <dbReference type="EMBL" id="KAK7807365.1"/>
    </source>
</evidence>
<name>A0AAW0HYM8_MYOGA</name>
<keyword evidence="6" id="KW-1185">Reference proteome</keyword>
<dbReference type="AlphaFoldDB" id="A0AAW0HYM8"/>
<dbReference type="InterPro" id="IPR029063">
    <property type="entry name" value="SAM-dependent_MTases_sf"/>
</dbReference>
<comment type="caution">
    <text evidence="3">Lacks conserved residue(s) required for the propagation of feature annotation.</text>
</comment>
<organism evidence="5 6">
    <name type="scientific">Myodes glareolus</name>
    <name type="common">Bank vole</name>
    <name type="synonym">Clethrionomys glareolus</name>
    <dbReference type="NCBI Taxonomy" id="447135"/>
    <lineage>
        <taxon>Eukaryota</taxon>
        <taxon>Metazoa</taxon>
        <taxon>Chordata</taxon>
        <taxon>Craniata</taxon>
        <taxon>Vertebrata</taxon>
        <taxon>Euteleostomi</taxon>
        <taxon>Mammalia</taxon>
        <taxon>Eutheria</taxon>
        <taxon>Euarchontoglires</taxon>
        <taxon>Glires</taxon>
        <taxon>Rodentia</taxon>
        <taxon>Myomorpha</taxon>
        <taxon>Muroidea</taxon>
        <taxon>Cricetidae</taxon>
        <taxon>Arvicolinae</taxon>
        <taxon>Myodes</taxon>
    </lineage>
</organism>
<gene>
    <name evidence="5" type="ORF">U0070_010905</name>
</gene>